<dbReference type="GeneID" id="27723036"/>
<dbReference type="RefSeq" id="XP_016643610.1">
    <property type="nucleotide sequence ID" value="XM_016786634.1"/>
</dbReference>
<feature type="compositionally biased region" description="Low complexity" evidence="1">
    <location>
        <begin position="38"/>
        <end position="62"/>
    </location>
</feature>
<evidence type="ECO:0000256" key="1">
    <source>
        <dbReference type="SAM" id="MobiDB-lite"/>
    </source>
</evidence>
<dbReference type="InterPro" id="IPR001932">
    <property type="entry name" value="PPM-type_phosphatase-like_dom"/>
</dbReference>
<dbReference type="InterPro" id="IPR015655">
    <property type="entry name" value="PP2C"/>
</dbReference>
<feature type="domain" description="PPM-type phosphatase" evidence="2">
    <location>
        <begin position="203"/>
        <end position="601"/>
    </location>
</feature>
<dbReference type="OrthoDB" id="420076at2759"/>
<dbReference type="Pfam" id="PF00481">
    <property type="entry name" value="PP2C"/>
    <property type="match status" value="1"/>
</dbReference>
<dbReference type="GO" id="GO:0005777">
    <property type="term" value="C:peroxisome"/>
    <property type="evidence" value="ECO:0007669"/>
    <property type="project" value="EnsemblFungi"/>
</dbReference>
<gene>
    <name evidence="3" type="ORF">SAPIO_CDS3964</name>
</gene>
<dbReference type="AlphaFoldDB" id="A0A084G8Z9"/>
<name>A0A084G8Z9_PSEDA</name>
<dbReference type="Proteomes" id="UP000028545">
    <property type="component" value="Unassembled WGS sequence"/>
</dbReference>
<dbReference type="HOGENOM" id="CLU_021928_3_0_1"/>
<comment type="caution">
    <text evidence="3">The sequence shown here is derived from an EMBL/GenBank/DDBJ whole genome shotgun (WGS) entry which is preliminary data.</text>
</comment>
<dbReference type="Gene3D" id="3.60.40.10">
    <property type="entry name" value="PPM-type phosphatase domain"/>
    <property type="match status" value="1"/>
</dbReference>
<dbReference type="CDD" id="cd00143">
    <property type="entry name" value="PP2Cc"/>
    <property type="match status" value="1"/>
</dbReference>
<sequence length="628" mass="68880">MHRVAVRALRRTPFLQPTLLRTTLARLLPRRPFTSLPNPLLSASRPRSLSFSSSSSSPASSLGKPRRPSEHAIEPLRSSMYIRRFSVALVSTLVGYGAWYSYKGQHNDSSSSSSAAALTRSFTSSAQGAVSDAAAAAAPTRTVLVIGADELRTGTVVGDGPLTKFSSEYGRQVIEMLSPEQVDDKLRESEQSYFVNRGQGVVRYDLVQLPSNNPIEDDHAEKIVEVPSREKEGGEVTDWMFWGIFDGHSGWVTSAKLRNSLIQFVARELNDTYIAAQGQLPSDASIDAAIKTGFTRLDDEIVHKSVEKVFKENSKTLAAEALAPALAGSCALLSFYDARSKLLRVACTGDSRAVLGRRSDSGKWTATALSVDQTGSNPEEEARMRALHPNEPHVIQHGRVLGGLEPTRAFGDAAYKWTREVTDRLKKSFFARTPSPRLLTPPYVTAEPVITTTKISPERGDFLVLATDGLWEMLTNDEVVGLVGKWIETQQHQQRSQTQFDSLWARIFGSSDAASVKDLPVEKSGANPGEDGSKTPIRLRQWGISPDDKGRFITKDRNVATHLVRNALGGRNEEQVSALLTLPSPFSRRYRDDLTVQVIFFGDGEKTGQITLNLDATAKSNQPLKAKL</sequence>
<feature type="region of interest" description="Disordered" evidence="1">
    <location>
        <begin position="518"/>
        <end position="537"/>
    </location>
</feature>
<evidence type="ECO:0000313" key="4">
    <source>
        <dbReference type="Proteomes" id="UP000028545"/>
    </source>
</evidence>
<dbReference type="VEuPathDB" id="FungiDB:SAPIO_CDS3964"/>
<feature type="region of interest" description="Disordered" evidence="1">
    <location>
        <begin position="38"/>
        <end position="70"/>
    </location>
</feature>
<dbReference type="SUPFAM" id="SSF81606">
    <property type="entry name" value="PP2C-like"/>
    <property type="match status" value="1"/>
</dbReference>
<dbReference type="PANTHER" id="PTHR13832:SF792">
    <property type="entry name" value="GM14286P"/>
    <property type="match status" value="1"/>
</dbReference>
<reference evidence="3 4" key="1">
    <citation type="journal article" date="2014" name="Genome Announc.">
        <title>Draft genome sequence of the pathogenic fungus Scedosporium apiospermum.</title>
        <authorList>
            <person name="Vandeputte P."/>
            <person name="Ghamrawi S."/>
            <person name="Rechenmann M."/>
            <person name="Iltis A."/>
            <person name="Giraud S."/>
            <person name="Fleury M."/>
            <person name="Thornton C."/>
            <person name="Delhaes L."/>
            <person name="Meyer W."/>
            <person name="Papon N."/>
            <person name="Bouchara J.P."/>
        </authorList>
    </citation>
    <scope>NUCLEOTIDE SEQUENCE [LARGE SCALE GENOMIC DNA]</scope>
    <source>
        <strain evidence="3 4">IHEM 14462</strain>
    </source>
</reference>
<organism evidence="3 4">
    <name type="scientific">Pseudallescheria apiosperma</name>
    <name type="common">Scedosporium apiospermum</name>
    <dbReference type="NCBI Taxonomy" id="563466"/>
    <lineage>
        <taxon>Eukaryota</taxon>
        <taxon>Fungi</taxon>
        <taxon>Dikarya</taxon>
        <taxon>Ascomycota</taxon>
        <taxon>Pezizomycotina</taxon>
        <taxon>Sordariomycetes</taxon>
        <taxon>Hypocreomycetidae</taxon>
        <taxon>Microascales</taxon>
        <taxon>Microascaceae</taxon>
        <taxon>Scedosporium</taxon>
    </lineage>
</organism>
<evidence type="ECO:0000259" key="2">
    <source>
        <dbReference type="PROSITE" id="PS51746"/>
    </source>
</evidence>
<dbReference type="SMART" id="SM00332">
    <property type="entry name" value="PP2Cc"/>
    <property type="match status" value="1"/>
</dbReference>
<dbReference type="InterPro" id="IPR036457">
    <property type="entry name" value="PPM-type-like_dom_sf"/>
</dbReference>
<proteinExistence type="predicted"/>
<evidence type="ECO:0000313" key="3">
    <source>
        <dbReference type="EMBL" id="KEZ43811.1"/>
    </source>
</evidence>
<dbReference type="EMBL" id="JOWA01000090">
    <property type="protein sequence ID" value="KEZ43811.1"/>
    <property type="molecule type" value="Genomic_DNA"/>
</dbReference>
<dbReference type="GO" id="GO:0005758">
    <property type="term" value="C:mitochondrial intermembrane space"/>
    <property type="evidence" value="ECO:0007669"/>
    <property type="project" value="EnsemblFungi"/>
</dbReference>
<protein>
    <submittedName>
        <fullName evidence="3">Protein phosphatase 2C</fullName>
    </submittedName>
</protein>
<dbReference type="OMA" id="DHNAWNP"/>
<dbReference type="PANTHER" id="PTHR13832">
    <property type="entry name" value="PROTEIN PHOSPHATASE 2C"/>
    <property type="match status" value="1"/>
</dbReference>
<accession>A0A084G8Z9</accession>
<dbReference type="GO" id="GO:0004741">
    <property type="term" value="F:[pyruvate dehydrogenase (acetyl-transferring)]-phosphatase activity"/>
    <property type="evidence" value="ECO:0007669"/>
    <property type="project" value="EnsemblFungi"/>
</dbReference>
<dbReference type="PROSITE" id="PS51746">
    <property type="entry name" value="PPM_2"/>
    <property type="match status" value="1"/>
</dbReference>
<keyword evidence="4" id="KW-1185">Reference proteome</keyword>
<dbReference type="KEGG" id="sapo:SAPIO_CDS3964"/>